<reference evidence="1" key="1">
    <citation type="journal article" date="2020" name="Cell">
        <title>Large-Scale Comparative Analyses of Tick Genomes Elucidate Their Genetic Diversity and Vector Capacities.</title>
        <authorList>
            <consortium name="Tick Genome and Microbiome Consortium (TIGMIC)"/>
            <person name="Jia N."/>
            <person name="Wang J."/>
            <person name="Shi W."/>
            <person name="Du L."/>
            <person name="Sun Y."/>
            <person name="Zhan W."/>
            <person name="Jiang J.F."/>
            <person name="Wang Q."/>
            <person name="Zhang B."/>
            <person name="Ji P."/>
            <person name="Bell-Sakyi L."/>
            <person name="Cui X.M."/>
            <person name="Yuan T.T."/>
            <person name="Jiang B.G."/>
            <person name="Yang W.F."/>
            <person name="Lam T.T."/>
            <person name="Chang Q.C."/>
            <person name="Ding S.J."/>
            <person name="Wang X.J."/>
            <person name="Zhu J.G."/>
            <person name="Ruan X.D."/>
            <person name="Zhao L."/>
            <person name="Wei J.T."/>
            <person name="Ye R.Z."/>
            <person name="Que T.C."/>
            <person name="Du C.H."/>
            <person name="Zhou Y.H."/>
            <person name="Cheng J.X."/>
            <person name="Dai P.F."/>
            <person name="Guo W.B."/>
            <person name="Han X.H."/>
            <person name="Huang E.J."/>
            <person name="Li L.F."/>
            <person name="Wei W."/>
            <person name="Gao Y.C."/>
            <person name="Liu J.Z."/>
            <person name="Shao H.Z."/>
            <person name="Wang X."/>
            <person name="Wang C.C."/>
            <person name="Yang T.C."/>
            <person name="Huo Q.B."/>
            <person name="Li W."/>
            <person name="Chen H.Y."/>
            <person name="Chen S.E."/>
            <person name="Zhou L.G."/>
            <person name="Ni X.B."/>
            <person name="Tian J.H."/>
            <person name="Sheng Y."/>
            <person name="Liu T."/>
            <person name="Pan Y.S."/>
            <person name="Xia L.Y."/>
            <person name="Li J."/>
            <person name="Zhao F."/>
            <person name="Cao W.C."/>
        </authorList>
    </citation>
    <scope>NUCLEOTIDE SEQUENCE</scope>
    <source>
        <strain evidence="1">Rmic-2018</strain>
    </source>
</reference>
<dbReference type="EMBL" id="JABSTU010000001">
    <property type="protein sequence ID" value="KAH8042604.1"/>
    <property type="molecule type" value="Genomic_DNA"/>
</dbReference>
<proteinExistence type="predicted"/>
<keyword evidence="2" id="KW-1185">Reference proteome</keyword>
<comment type="caution">
    <text evidence="1">The sequence shown here is derived from an EMBL/GenBank/DDBJ whole genome shotgun (WGS) entry which is preliminary data.</text>
</comment>
<evidence type="ECO:0000313" key="2">
    <source>
        <dbReference type="Proteomes" id="UP000821866"/>
    </source>
</evidence>
<protein>
    <submittedName>
        <fullName evidence="1">Uncharacterized protein</fullName>
    </submittedName>
</protein>
<dbReference type="Proteomes" id="UP000821866">
    <property type="component" value="Chromosome 1"/>
</dbReference>
<evidence type="ECO:0000313" key="1">
    <source>
        <dbReference type="EMBL" id="KAH8042604.1"/>
    </source>
</evidence>
<gene>
    <name evidence="1" type="ORF">HPB51_024825</name>
</gene>
<sequence>MRARTKDFERRHALRCSAAVGHNAAYHDIHWSHYRRSARKAPLLNDEREPFAGAVSAGVTCRPGDEHTPFVRGTTGCGRVQSSRCRRVIVSARLRCLIGSSVVSFQVMDLSERCLGCHRKRFLGPPFMVVLWLFLRWSSNSGAAAIRLQDDGGYVDLVVAVHEALPVELELVEQLKVR</sequence>
<reference evidence="1" key="2">
    <citation type="submission" date="2021-09" db="EMBL/GenBank/DDBJ databases">
        <authorList>
            <person name="Jia N."/>
            <person name="Wang J."/>
            <person name="Shi W."/>
            <person name="Du L."/>
            <person name="Sun Y."/>
            <person name="Zhan W."/>
            <person name="Jiang J."/>
            <person name="Wang Q."/>
            <person name="Zhang B."/>
            <person name="Ji P."/>
            <person name="Sakyi L.B."/>
            <person name="Cui X."/>
            <person name="Yuan T."/>
            <person name="Jiang B."/>
            <person name="Yang W."/>
            <person name="Lam T.T.-Y."/>
            <person name="Chang Q."/>
            <person name="Ding S."/>
            <person name="Wang X."/>
            <person name="Zhu J."/>
            <person name="Ruan X."/>
            <person name="Zhao L."/>
            <person name="Wei J."/>
            <person name="Que T."/>
            <person name="Du C."/>
            <person name="Cheng J."/>
            <person name="Dai P."/>
            <person name="Han X."/>
            <person name="Huang E."/>
            <person name="Gao Y."/>
            <person name="Liu J."/>
            <person name="Shao H."/>
            <person name="Ye R."/>
            <person name="Li L."/>
            <person name="Wei W."/>
            <person name="Wang X."/>
            <person name="Wang C."/>
            <person name="Huo Q."/>
            <person name="Li W."/>
            <person name="Guo W."/>
            <person name="Chen H."/>
            <person name="Chen S."/>
            <person name="Zhou L."/>
            <person name="Zhou L."/>
            <person name="Ni X."/>
            <person name="Tian J."/>
            <person name="Zhou Y."/>
            <person name="Sheng Y."/>
            <person name="Liu T."/>
            <person name="Pan Y."/>
            <person name="Xia L."/>
            <person name="Li J."/>
            <person name="Zhao F."/>
            <person name="Cao W."/>
        </authorList>
    </citation>
    <scope>NUCLEOTIDE SEQUENCE</scope>
    <source>
        <strain evidence="1">Rmic-2018</strain>
        <tissue evidence="1">Larvae</tissue>
    </source>
</reference>
<accession>A0A9J6F9F5</accession>
<name>A0A9J6F9F5_RHIMP</name>
<dbReference type="AlphaFoldDB" id="A0A9J6F9F5"/>
<organism evidence="1 2">
    <name type="scientific">Rhipicephalus microplus</name>
    <name type="common">Cattle tick</name>
    <name type="synonym">Boophilus microplus</name>
    <dbReference type="NCBI Taxonomy" id="6941"/>
    <lineage>
        <taxon>Eukaryota</taxon>
        <taxon>Metazoa</taxon>
        <taxon>Ecdysozoa</taxon>
        <taxon>Arthropoda</taxon>
        <taxon>Chelicerata</taxon>
        <taxon>Arachnida</taxon>
        <taxon>Acari</taxon>
        <taxon>Parasitiformes</taxon>
        <taxon>Ixodida</taxon>
        <taxon>Ixodoidea</taxon>
        <taxon>Ixodidae</taxon>
        <taxon>Rhipicephalinae</taxon>
        <taxon>Rhipicephalus</taxon>
        <taxon>Boophilus</taxon>
    </lineage>
</organism>